<dbReference type="InterPro" id="IPR013767">
    <property type="entry name" value="PAS_fold"/>
</dbReference>
<dbReference type="Pfam" id="PF02518">
    <property type="entry name" value="HATPase_c"/>
    <property type="match status" value="1"/>
</dbReference>
<dbReference type="SUPFAM" id="SSF55874">
    <property type="entry name" value="ATPase domain of HSP90 chaperone/DNA topoisomerase II/histidine kinase"/>
    <property type="match status" value="1"/>
</dbReference>
<dbReference type="PROSITE" id="PS50109">
    <property type="entry name" value="HIS_KIN"/>
    <property type="match status" value="1"/>
</dbReference>
<dbReference type="Gene3D" id="3.30.450.20">
    <property type="entry name" value="PAS domain"/>
    <property type="match status" value="1"/>
</dbReference>
<organism evidence="9 10">
    <name type="scientific">Niveibacterium microcysteis</name>
    <dbReference type="NCBI Taxonomy" id="2811415"/>
    <lineage>
        <taxon>Bacteria</taxon>
        <taxon>Pseudomonadati</taxon>
        <taxon>Pseudomonadota</taxon>
        <taxon>Betaproteobacteria</taxon>
        <taxon>Rhodocyclales</taxon>
        <taxon>Rhodocyclaceae</taxon>
        <taxon>Niveibacterium</taxon>
    </lineage>
</organism>
<dbReference type="PROSITE" id="PS50113">
    <property type="entry name" value="PAC"/>
    <property type="match status" value="1"/>
</dbReference>
<dbReference type="RefSeq" id="WP_206254706.1">
    <property type="nucleotide sequence ID" value="NZ_CP071060.1"/>
</dbReference>
<dbReference type="EMBL" id="CP071060">
    <property type="protein sequence ID" value="QSI77175.1"/>
    <property type="molecule type" value="Genomic_DNA"/>
</dbReference>
<dbReference type="InterPro" id="IPR001789">
    <property type="entry name" value="Sig_transdc_resp-reg_receiver"/>
</dbReference>
<dbReference type="InterPro" id="IPR004358">
    <property type="entry name" value="Sig_transdc_His_kin-like_C"/>
</dbReference>
<dbReference type="SUPFAM" id="SSF55785">
    <property type="entry name" value="PYP-like sensor domain (PAS domain)"/>
    <property type="match status" value="1"/>
</dbReference>
<comment type="catalytic activity">
    <reaction evidence="1">
        <text>ATP + protein L-histidine = ADP + protein N-phospho-L-histidine.</text>
        <dbReference type="EC" id="2.7.13.3"/>
    </reaction>
</comment>
<evidence type="ECO:0000256" key="2">
    <source>
        <dbReference type="ARBA" id="ARBA00012438"/>
    </source>
</evidence>
<accession>A0ABX7M608</accession>
<name>A0ABX7M608_9RHOO</name>
<dbReference type="InterPro" id="IPR035965">
    <property type="entry name" value="PAS-like_dom_sf"/>
</dbReference>
<evidence type="ECO:0000313" key="9">
    <source>
        <dbReference type="EMBL" id="QSI77175.1"/>
    </source>
</evidence>
<proteinExistence type="predicted"/>
<feature type="domain" description="PAC" evidence="8">
    <location>
        <begin position="208"/>
        <end position="258"/>
    </location>
</feature>
<dbReference type="PRINTS" id="PR00344">
    <property type="entry name" value="BCTRLSENSOR"/>
</dbReference>
<dbReference type="Gene3D" id="3.30.565.10">
    <property type="entry name" value="Histidine kinase-like ATPase, C-terminal domain"/>
    <property type="match status" value="1"/>
</dbReference>
<dbReference type="SMART" id="SM00448">
    <property type="entry name" value="REC"/>
    <property type="match status" value="1"/>
</dbReference>
<dbReference type="Pfam" id="PF00989">
    <property type="entry name" value="PAS"/>
    <property type="match status" value="1"/>
</dbReference>
<dbReference type="SMART" id="SM00387">
    <property type="entry name" value="HATPase_c"/>
    <property type="match status" value="1"/>
</dbReference>
<sequence length="517" mass="56081">MTQGEHDKPLVLLVDDQPANLHVLAATLKHHYRIKTATSGRMALELARLADRPQLILLDVMMPELSGFDVLRQLRDGAETRDVAVIVITADTSEASQLEGLELGADDFLTKPVSPGLLLARVRSLLRRKTAEVRFRQVVELMPSALLIVDQQRRIRFANGMVQALLGYAPAALVGELVDVLIPQDQVVQHRERVTEYFGAARPRRMAQGRALEALRRDGSTFPCEIGLSPIPGDDGTSVLVSIFDTSERRQTEGRLRQINSELEQQVMQAEKLASLGRLVANFAHDIGNPIGNVTALATSLTGRIRAVREDLKTGGLRRSELDAFLDTSEAATTMLASNLGRACELLESFKRMALDQATSQRREIDLAQWVDEFRYTLTPMLAEGKHRFMLDLPAGLRLHTSPGPLGQVIANLVSNAVAHAFEARSGGTIRISASRLPSGAIELCVSDDGVGMPPALLGQIFEPFFTTKAGRGGTGLGLDIVRSIVEKTLGGQISVRSEPGTGSSFAVTLPSAVDTP</sequence>
<evidence type="ECO:0000256" key="1">
    <source>
        <dbReference type="ARBA" id="ARBA00000085"/>
    </source>
</evidence>
<dbReference type="NCBIfam" id="TIGR00229">
    <property type="entry name" value="sensory_box"/>
    <property type="match status" value="1"/>
</dbReference>
<reference evidence="9 10" key="1">
    <citation type="submission" date="2021-02" db="EMBL/GenBank/DDBJ databases">
        <title>Niveibacterium changnyeongensis HC41.</title>
        <authorList>
            <person name="Kang M."/>
        </authorList>
    </citation>
    <scope>NUCLEOTIDE SEQUENCE [LARGE SCALE GENOMIC DNA]</scope>
    <source>
        <strain evidence="9 10">HC41</strain>
    </source>
</reference>
<feature type="domain" description="PAS" evidence="7">
    <location>
        <begin position="131"/>
        <end position="186"/>
    </location>
</feature>
<gene>
    <name evidence="9" type="ORF">JY500_00550</name>
</gene>
<dbReference type="SMART" id="SM00091">
    <property type="entry name" value="PAS"/>
    <property type="match status" value="1"/>
</dbReference>
<dbReference type="PROSITE" id="PS50110">
    <property type="entry name" value="RESPONSE_REGULATORY"/>
    <property type="match status" value="1"/>
</dbReference>
<dbReference type="EC" id="2.7.13.3" evidence="2"/>
<evidence type="ECO:0000259" key="8">
    <source>
        <dbReference type="PROSITE" id="PS50113"/>
    </source>
</evidence>
<dbReference type="PROSITE" id="PS50112">
    <property type="entry name" value="PAS"/>
    <property type="match status" value="1"/>
</dbReference>
<dbReference type="PANTHER" id="PTHR43547">
    <property type="entry name" value="TWO-COMPONENT HISTIDINE KINASE"/>
    <property type="match status" value="1"/>
</dbReference>
<dbReference type="PANTHER" id="PTHR43547:SF2">
    <property type="entry name" value="HYBRID SIGNAL TRANSDUCTION HISTIDINE KINASE C"/>
    <property type="match status" value="1"/>
</dbReference>
<dbReference type="InterPro" id="IPR000700">
    <property type="entry name" value="PAS-assoc_C"/>
</dbReference>
<evidence type="ECO:0000259" key="6">
    <source>
        <dbReference type="PROSITE" id="PS50110"/>
    </source>
</evidence>
<evidence type="ECO:0000259" key="7">
    <source>
        <dbReference type="PROSITE" id="PS50112"/>
    </source>
</evidence>
<dbReference type="InterPro" id="IPR003594">
    <property type="entry name" value="HATPase_dom"/>
</dbReference>
<dbReference type="InterPro" id="IPR036890">
    <property type="entry name" value="HATPase_C_sf"/>
</dbReference>
<dbReference type="CDD" id="cd00075">
    <property type="entry name" value="HATPase"/>
    <property type="match status" value="1"/>
</dbReference>
<dbReference type="Pfam" id="PF00072">
    <property type="entry name" value="Response_reg"/>
    <property type="match status" value="1"/>
</dbReference>
<evidence type="ECO:0000259" key="5">
    <source>
        <dbReference type="PROSITE" id="PS50109"/>
    </source>
</evidence>
<feature type="domain" description="Histidine kinase" evidence="5">
    <location>
        <begin position="282"/>
        <end position="514"/>
    </location>
</feature>
<dbReference type="InterPro" id="IPR005467">
    <property type="entry name" value="His_kinase_dom"/>
</dbReference>
<dbReference type="Gene3D" id="3.40.50.2300">
    <property type="match status" value="1"/>
</dbReference>
<evidence type="ECO:0000313" key="10">
    <source>
        <dbReference type="Proteomes" id="UP000663570"/>
    </source>
</evidence>
<dbReference type="CDD" id="cd00130">
    <property type="entry name" value="PAS"/>
    <property type="match status" value="1"/>
</dbReference>
<evidence type="ECO:0000256" key="3">
    <source>
        <dbReference type="ARBA" id="ARBA00022553"/>
    </source>
</evidence>
<protein>
    <recommendedName>
        <fullName evidence="2">histidine kinase</fullName>
        <ecNumber evidence="2">2.7.13.3</ecNumber>
    </recommendedName>
</protein>
<dbReference type="InterPro" id="IPR011006">
    <property type="entry name" value="CheY-like_superfamily"/>
</dbReference>
<dbReference type="Proteomes" id="UP000663570">
    <property type="component" value="Chromosome"/>
</dbReference>
<feature type="modified residue" description="4-aspartylphosphate" evidence="4">
    <location>
        <position position="59"/>
    </location>
</feature>
<dbReference type="InterPro" id="IPR000014">
    <property type="entry name" value="PAS"/>
</dbReference>
<keyword evidence="3 4" id="KW-0597">Phosphoprotein</keyword>
<dbReference type="SUPFAM" id="SSF52172">
    <property type="entry name" value="CheY-like"/>
    <property type="match status" value="1"/>
</dbReference>
<dbReference type="Gene3D" id="1.10.287.130">
    <property type="match status" value="1"/>
</dbReference>
<keyword evidence="10" id="KW-1185">Reference proteome</keyword>
<feature type="domain" description="Response regulatory" evidence="6">
    <location>
        <begin position="10"/>
        <end position="126"/>
    </location>
</feature>
<evidence type="ECO:0000256" key="4">
    <source>
        <dbReference type="PROSITE-ProRule" id="PRU00169"/>
    </source>
</evidence>